<dbReference type="GO" id="GO:0008270">
    <property type="term" value="F:zinc ion binding"/>
    <property type="evidence" value="ECO:0007669"/>
    <property type="project" value="UniProtKB-KW"/>
</dbReference>
<evidence type="ECO:0000256" key="5">
    <source>
        <dbReference type="ARBA" id="ARBA00022833"/>
    </source>
</evidence>
<dbReference type="EnsemblMetazoa" id="GMOY002850-RA">
    <property type="protein sequence ID" value="GMOY002850-PA"/>
    <property type="gene ID" value="GMOY002850"/>
</dbReference>
<dbReference type="STRING" id="37546.A0A1B0FGG0"/>
<feature type="domain" description="C2H2-type" evidence="8">
    <location>
        <begin position="253"/>
        <end position="282"/>
    </location>
</feature>
<accession>A0A1B0FGG0</accession>
<protein>
    <recommendedName>
        <fullName evidence="8">C2H2-type domain-containing protein</fullName>
    </recommendedName>
</protein>
<evidence type="ECO:0000256" key="7">
    <source>
        <dbReference type="PROSITE-ProRule" id="PRU00042"/>
    </source>
</evidence>
<feature type="domain" description="C2H2-type" evidence="8">
    <location>
        <begin position="283"/>
        <end position="305"/>
    </location>
</feature>
<dbReference type="Gene3D" id="3.30.160.60">
    <property type="entry name" value="Classic Zinc Finger"/>
    <property type="match status" value="3"/>
</dbReference>
<dbReference type="AlphaFoldDB" id="A0A1B0FGG0"/>
<dbReference type="PROSITE" id="PS00028">
    <property type="entry name" value="ZINC_FINGER_C2H2_1"/>
    <property type="match status" value="3"/>
</dbReference>
<evidence type="ECO:0000259" key="8">
    <source>
        <dbReference type="PROSITE" id="PS50157"/>
    </source>
</evidence>
<dbReference type="FunFam" id="3.30.160.60:FF:000018">
    <property type="entry name" value="Krueppel-like factor 15"/>
    <property type="match status" value="1"/>
</dbReference>
<feature type="domain" description="C2H2-type" evidence="8">
    <location>
        <begin position="223"/>
        <end position="252"/>
    </location>
</feature>
<keyword evidence="2" id="KW-0479">Metal-binding</keyword>
<dbReference type="EMBL" id="CCAG010007469">
    <property type="status" value="NOT_ANNOTATED_CDS"/>
    <property type="molecule type" value="Genomic_DNA"/>
</dbReference>
<dbReference type="PANTHER" id="PTHR23235">
    <property type="entry name" value="KRUEPPEL-LIKE TRANSCRIPTION FACTOR"/>
    <property type="match status" value="1"/>
</dbReference>
<dbReference type="EMBL" id="CCAG010007467">
    <property type="status" value="NOT_ANNOTATED_CDS"/>
    <property type="molecule type" value="Genomic_DNA"/>
</dbReference>
<comment type="subcellular location">
    <subcellularLocation>
        <location evidence="1">Nucleus</location>
    </subcellularLocation>
</comment>
<dbReference type="PROSITE" id="PS50157">
    <property type="entry name" value="ZINC_FINGER_C2H2_2"/>
    <property type="match status" value="3"/>
</dbReference>
<dbReference type="EMBL" id="CCAG010007468">
    <property type="status" value="NOT_ANNOTATED_CDS"/>
    <property type="molecule type" value="Genomic_DNA"/>
</dbReference>
<name>A0A1B0FGG0_GLOMM</name>
<keyword evidence="4 7" id="KW-0863">Zinc-finger</keyword>
<reference evidence="9" key="1">
    <citation type="submission" date="2020-05" db="UniProtKB">
        <authorList>
            <consortium name="EnsemblMetazoa"/>
        </authorList>
    </citation>
    <scope>IDENTIFICATION</scope>
    <source>
        <strain evidence="9">Yale</strain>
    </source>
</reference>
<evidence type="ECO:0000256" key="4">
    <source>
        <dbReference type="ARBA" id="ARBA00022771"/>
    </source>
</evidence>
<dbReference type="GO" id="GO:0005634">
    <property type="term" value="C:nucleus"/>
    <property type="evidence" value="ECO:0007669"/>
    <property type="project" value="UniProtKB-SubCell"/>
</dbReference>
<dbReference type="SMART" id="SM00355">
    <property type="entry name" value="ZnF_C2H2"/>
    <property type="match status" value="3"/>
</dbReference>
<dbReference type="FunFam" id="3.30.160.60:FF:002692">
    <property type="entry name" value="Kruppel-like factor 15"/>
    <property type="match status" value="1"/>
</dbReference>
<sequence>MSKCNAVTCRDAGQYQGHQLDARLPKYQIQCSNGSFQQLFSDLEEQDIEVTDWQLLPHYGINNSNSNSINQNDINKVPPDDYIARLTNYENNNIDARRNMQLEDDFVSGCLPRSTHIAEEEMLQQSLDYLLSSSYSSVENMPSSSDKSLPSMMMLNEELSEWEEKFLDNFVEIPELVDFLPDKTPLCNDNCEDFLQESSENLRLHPAQYMGSVELSHDTEKSYCCQFRDCSKAYTKPAHLKAHLRRHMGEKPYVCSWPNCTWKFSRSDELARHRRSHSGIKPYKCDFCNKCFARSDHLTKHRKVHERRLLAANKAGKTVNDN</sequence>
<keyword evidence="5" id="KW-0862">Zinc</keyword>
<dbReference type="PANTHER" id="PTHR23235:SF120">
    <property type="entry name" value="KRUPPEL-LIKE FACTOR 15"/>
    <property type="match status" value="1"/>
</dbReference>
<evidence type="ECO:0000256" key="6">
    <source>
        <dbReference type="ARBA" id="ARBA00023242"/>
    </source>
</evidence>
<dbReference type="SUPFAM" id="SSF57667">
    <property type="entry name" value="beta-beta-alpha zinc fingers"/>
    <property type="match status" value="2"/>
</dbReference>
<dbReference type="Pfam" id="PF00096">
    <property type="entry name" value="zf-C2H2"/>
    <property type="match status" value="2"/>
</dbReference>
<proteinExistence type="predicted"/>
<keyword evidence="3" id="KW-0677">Repeat</keyword>
<dbReference type="PhylomeDB" id="A0A1B0FGG0"/>
<dbReference type="VEuPathDB" id="VectorBase:GMOY002850"/>
<evidence type="ECO:0000313" key="9">
    <source>
        <dbReference type="EnsemblMetazoa" id="GMOY002850-PA"/>
    </source>
</evidence>
<evidence type="ECO:0000256" key="1">
    <source>
        <dbReference type="ARBA" id="ARBA00004123"/>
    </source>
</evidence>
<dbReference type="GO" id="GO:0000981">
    <property type="term" value="F:DNA-binding transcription factor activity, RNA polymerase II-specific"/>
    <property type="evidence" value="ECO:0007669"/>
    <property type="project" value="TreeGrafter"/>
</dbReference>
<dbReference type="InterPro" id="IPR013087">
    <property type="entry name" value="Znf_C2H2_type"/>
</dbReference>
<organism evidence="9 10">
    <name type="scientific">Glossina morsitans morsitans</name>
    <name type="common">Savannah tsetse fly</name>
    <dbReference type="NCBI Taxonomy" id="37546"/>
    <lineage>
        <taxon>Eukaryota</taxon>
        <taxon>Metazoa</taxon>
        <taxon>Ecdysozoa</taxon>
        <taxon>Arthropoda</taxon>
        <taxon>Hexapoda</taxon>
        <taxon>Insecta</taxon>
        <taxon>Pterygota</taxon>
        <taxon>Neoptera</taxon>
        <taxon>Endopterygota</taxon>
        <taxon>Diptera</taxon>
        <taxon>Brachycera</taxon>
        <taxon>Muscomorpha</taxon>
        <taxon>Hippoboscoidea</taxon>
        <taxon>Glossinidae</taxon>
        <taxon>Glossina</taxon>
    </lineage>
</organism>
<keyword evidence="10" id="KW-1185">Reference proteome</keyword>
<evidence type="ECO:0000256" key="3">
    <source>
        <dbReference type="ARBA" id="ARBA00022737"/>
    </source>
</evidence>
<dbReference type="InterPro" id="IPR036236">
    <property type="entry name" value="Znf_C2H2_sf"/>
</dbReference>
<evidence type="ECO:0000313" key="10">
    <source>
        <dbReference type="Proteomes" id="UP000092444"/>
    </source>
</evidence>
<dbReference type="GO" id="GO:0000978">
    <property type="term" value="F:RNA polymerase II cis-regulatory region sequence-specific DNA binding"/>
    <property type="evidence" value="ECO:0007669"/>
    <property type="project" value="TreeGrafter"/>
</dbReference>
<keyword evidence="6" id="KW-0539">Nucleus</keyword>
<evidence type="ECO:0000256" key="2">
    <source>
        <dbReference type="ARBA" id="ARBA00022723"/>
    </source>
</evidence>
<dbReference type="Proteomes" id="UP000092444">
    <property type="component" value="Unassembled WGS sequence"/>
</dbReference>